<sequence>MLSGFLESYGKFITGVKDNCYELFRIAAHNMLKLAAQVSLIYCAIGSESEIDKKILDKQLELINSALTSESNELSFDHFTTLIETCNEYWEHRQYIENIPEKFPFDPFTIRIKNVSSGLLRIMGDSLNKKVTTQVLINYLRSFNEFLKHFKCVDFTLFIKNPADELITQGI</sequence>
<comment type="caution">
    <text evidence="1">The sequence shown here is derived from an EMBL/GenBank/DDBJ whole genome shotgun (WGS) entry which is preliminary data.</text>
</comment>
<protein>
    <submittedName>
        <fullName evidence="1">SecA_DEAD domain-containing protein</fullName>
    </submittedName>
</protein>
<name>A0A8X6KDZ8_9ARAC</name>
<organism evidence="1 2">
    <name type="scientific">Trichonephila inaurata madagascariensis</name>
    <dbReference type="NCBI Taxonomy" id="2747483"/>
    <lineage>
        <taxon>Eukaryota</taxon>
        <taxon>Metazoa</taxon>
        <taxon>Ecdysozoa</taxon>
        <taxon>Arthropoda</taxon>
        <taxon>Chelicerata</taxon>
        <taxon>Arachnida</taxon>
        <taxon>Araneae</taxon>
        <taxon>Araneomorphae</taxon>
        <taxon>Entelegynae</taxon>
        <taxon>Araneoidea</taxon>
        <taxon>Nephilidae</taxon>
        <taxon>Trichonephila</taxon>
        <taxon>Trichonephila inaurata</taxon>
    </lineage>
</organism>
<dbReference type="AlphaFoldDB" id="A0A8X6KDZ8"/>
<evidence type="ECO:0000313" key="1">
    <source>
        <dbReference type="EMBL" id="GFS42473.1"/>
    </source>
</evidence>
<dbReference type="Proteomes" id="UP000886998">
    <property type="component" value="Unassembled WGS sequence"/>
</dbReference>
<proteinExistence type="predicted"/>
<gene>
    <name evidence="1" type="primary">DEQ74_02690</name>
    <name evidence="1" type="ORF">TNIN_464271</name>
</gene>
<accession>A0A8X6KDZ8</accession>
<dbReference type="EMBL" id="BMAV01025555">
    <property type="protein sequence ID" value="GFS42473.1"/>
    <property type="molecule type" value="Genomic_DNA"/>
</dbReference>
<keyword evidence="2" id="KW-1185">Reference proteome</keyword>
<reference evidence="1" key="1">
    <citation type="submission" date="2020-08" db="EMBL/GenBank/DDBJ databases">
        <title>Multicomponent nature underlies the extraordinary mechanical properties of spider dragline silk.</title>
        <authorList>
            <person name="Kono N."/>
            <person name="Nakamura H."/>
            <person name="Mori M."/>
            <person name="Yoshida Y."/>
            <person name="Ohtoshi R."/>
            <person name="Malay A.D."/>
            <person name="Moran D.A.P."/>
            <person name="Tomita M."/>
            <person name="Numata K."/>
            <person name="Arakawa K."/>
        </authorList>
    </citation>
    <scope>NUCLEOTIDE SEQUENCE</scope>
</reference>
<evidence type="ECO:0000313" key="2">
    <source>
        <dbReference type="Proteomes" id="UP000886998"/>
    </source>
</evidence>